<evidence type="ECO:0000313" key="3">
    <source>
        <dbReference type="EMBL" id="RXR30528.1"/>
    </source>
</evidence>
<evidence type="ECO:0000259" key="2">
    <source>
        <dbReference type="Pfam" id="PF13763"/>
    </source>
</evidence>
<evidence type="ECO:0000313" key="4">
    <source>
        <dbReference type="Proteomes" id="UP000290958"/>
    </source>
</evidence>
<sequence length="282" mass="32269">MINNRQAGRRNRGRNNGRPNNGNNRSSGENGNRIDSRARGNAPQLLEKYRNLARDAQLAGDRVNTEYYLQFADHYFRVIADNRSRQEEQQSRYRRNDEPFDDEGERGGYSAYDDGPMMATEADRHQPRTQSGAADERMDGDEQDAPHARMEQAERPRREPREYREPREARQPRQDRDPRPAYEPREPRQEQAQPAPQQDQQDEQPRAERAARPTRGRRPRRESSEVASQEQDAPGLDLAVLPPSISRADNDTADSAPAPAAEEAPAPKRRGRPRKVTVEAAE</sequence>
<feature type="domain" description="DUF4167" evidence="2">
    <location>
        <begin position="10"/>
        <end position="84"/>
    </location>
</feature>
<feature type="compositionally biased region" description="Basic and acidic residues" evidence="1">
    <location>
        <begin position="83"/>
        <end position="98"/>
    </location>
</feature>
<dbReference type="OrthoDB" id="9816310at2"/>
<feature type="compositionally biased region" description="Low complexity" evidence="1">
    <location>
        <begin position="16"/>
        <end position="31"/>
    </location>
</feature>
<dbReference type="InterPro" id="IPR025430">
    <property type="entry name" value="DUF4167"/>
</dbReference>
<protein>
    <submittedName>
        <fullName evidence="3">DUF4167 domain-containing protein</fullName>
    </submittedName>
</protein>
<feature type="compositionally biased region" description="Basic and acidic residues" evidence="1">
    <location>
        <begin position="144"/>
        <end position="189"/>
    </location>
</feature>
<comment type="caution">
    <text evidence="3">The sequence shown here is derived from an EMBL/GenBank/DDBJ whole genome shotgun (WGS) entry which is preliminary data.</text>
</comment>
<dbReference type="EMBL" id="SBKP01000002">
    <property type="protein sequence ID" value="RXR30528.1"/>
    <property type="molecule type" value="Genomic_DNA"/>
</dbReference>
<feature type="region of interest" description="Disordered" evidence="1">
    <location>
        <begin position="83"/>
        <end position="282"/>
    </location>
</feature>
<name>A0A4Q1KKX2_9SPHN</name>
<dbReference type="Pfam" id="PF13763">
    <property type="entry name" value="DUF4167"/>
    <property type="match status" value="1"/>
</dbReference>
<proteinExistence type="predicted"/>
<dbReference type="Proteomes" id="UP000290958">
    <property type="component" value="Unassembled WGS sequence"/>
</dbReference>
<keyword evidence="4" id="KW-1185">Reference proteome</keyword>
<dbReference type="RefSeq" id="WP_129403279.1">
    <property type="nucleotide sequence ID" value="NZ_SBKP01000002.1"/>
</dbReference>
<gene>
    <name evidence="3" type="ORF">EQG66_03465</name>
</gene>
<evidence type="ECO:0000256" key="1">
    <source>
        <dbReference type="SAM" id="MobiDB-lite"/>
    </source>
</evidence>
<organism evidence="3 4">
    <name type="scientific">Sphingobium fluviale</name>
    <dbReference type="NCBI Taxonomy" id="2506423"/>
    <lineage>
        <taxon>Bacteria</taxon>
        <taxon>Pseudomonadati</taxon>
        <taxon>Pseudomonadota</taxon>
        <taxon>Alphaproteobacteria</taxon>
        <taxon>Sphingomonadales</taxon>
        <taxon>Sphingomonadaceae</taxon>
        <taxon>Sphingobium</taxon>
    </lineage>
</organism>
<feature type="region of interest" description="Disordered" evidence="1">
    <location>
        <begin position="1"/>
        <end position="40"/>
    </location>
</feature>
<accession>A0A4Q1KKX2</accession>
<feature type="compositionally biased region" description="Low complexity" evidence="1">
    <location>
        <begin position="190"/>
        <end position="199"/>
    </location>
</feature>
<reference evidence="4" key="1">
    <citation type="submission" date="2019-01" db="EMBL/GenBank/DDBJ databases">
        <title>Cytophagaceae bacterium strain CAR-16.</title>
        <authorList>
            <person name="Chen W.-M."/>
        </authorList>
    </citation>
    <scope>NUCLEOTIDE SEQUENCE [LARGE SCALE GENOMIC DNA]</scope>
    <source>
        <strain evidence="4">CHR27</strain>
    </source>
</reference>
<dbReference type="AlphaFoldDB" id="A0A4Q1KKX2"/>